<dbReference type="Gene3D" id="2.60.120.1140">
    <property type="entry name" value="Protein of unknown function DUF192"/>
    <property type="match status" value="1"/>
</dbReference>
<protein>
    <submittedName>
        <fullName evidence="1">DUF192 domain-containing protein</fullName>
    </submittedName>
</protein>
<proteinExistence type="predicted"/>
<organism evidence="1 2">
    <name type="scientific">Paraburkholderia edwinii</name>
    <dbReference type="NCBI Taxonomy" id="2861782"/>
    <lineage>
        <taxon>Bacteria</taxon>
        <taxon>Pseudomonadati</taxon>
        <taxon>Pseudomonadota</taxon>
        <taxon>Betaproteobacteria</taxon>
        <taxon>Burkholderiales</taxon>
        <taxon>Burkholderiaceae</taxon>
        <taxon>Paraburkholderia</taxon>
    </lineage>
</organism>
<dbReference type="InterPro" id="IPR003795">
    <property type="entry name" value="DUF192"/>
</dbReference>
<dbReference type="EMBL" id="CP080096">
    <property type="protein sequence ID" value="QYD73703.1"/>
    <property type="molecule type" value="Genomic_DNA"/>
</dbReference>
<accession>A0ABX8V3Q8</accession>
<gene>
    <name evidence="1" type="ORF">KZJ38_21970</name>
</gene>
<dbReference type="InterPro" id="IPR038695">
    <property type="entry name" value="Saro_0823-like_sf"/>
</dbReference>
<reference evidence="1 2" key="1">
    <citation type="submission" date="2021-07" db="EMBL/GenBank/DDBJ databases">
        <title>Paraburkholderia edwinii protects Aspergillus sp. from phenazines by acting as a toxin sponge.</title>
        <authorList>
            <person name="Dahlstrom K.M."/>
            <person name="Newman D.K."/>
        </authorList>
    </citation>
    <scope>NUCLEOTIDE SEQUENCE [LARGE SCALE GENOMIC DNA]</scope>
    <source>
        <strain evidence="1 2">Pe01</strain>
    </source>
</reference>
<keyword evidence="2" id="KW-1185">Reference proteome</keyword>
<dbReference type="Pfam" id="PF02643">
    <property type="entry name" value="DUF192"/>
    <property type="match status" value="1"/>
</dbReference>
<name>A0ABX8V3Q8_9BURK</name>
<evidence type="ECO:0000313" key="1">
    <source>
        <dbReference type="EMBL" id="QYD73703.1"/>
    </source>
</evidence>
<evidence type="ECO:0000313" key="2">
    <source>
        <dbReference type="Proteomes" id="UP000826462"/>
    </source>
</evidence>
<sequence>MKSAFLTIDGRACGIRVSTAGSVRERMRGLLGHQRLASDEALLLVPCRSVHTFGMNFPIDILFIDRQWHVVAIHRRVPQARMLFCLSATRTLEMSAGMADVLSIETGTRIGLEAYA</sequence>
<dbReference type="Proteomes" id="UP000826462">
    <property type="component" value="Chromosome 2"/>
</dbReference>